<evidence type="ECO:0008006" key="3">
    <source>
        <dbReference type="Google" id="ProtNLM"/>
    </source>
</evidence>
<dbReference type="Proteomes" id="UP000011096">
    <property type="component" value="Unassembled WGS sequence"/>
</dbReference>
<accession>A0A7J6JEZ3</accession>
<evidence type="ECO:0000313" key="2">
    <source>
        <dbReference type="Proteomes" id="UP000011096"/>
    </source>
</evidence>
<proteinExistence type="predicted"/>
<dbReference type="AlphaFoldDB" id="A0A7J6JEZ3"/>
<dbReference type="InterPro" id="IPR008775">
    <property type="entry name" value="Phytyl_CoA_dOase-like"/>
</dbReference>
<dbReference type="OrthoDB" id="445007at2759"/>
<dbReference type="PANTHER" id="PTHR31630:SF6">
    <property type="entry name" value="PHYTANOYL-COA DIOXYGENASE-RELATED"/>
    <property type="match status" value="1"/>
</dbReference>
<dbReference type="EMBL" id="ANPB02000002">
    <property type="protein sequence ID" value="KAF4488632.1"/>
    <property type="molecule type" value="Genomic_DNA"/>
</dbReference>
<dbReference type="PANTHER" id="PTHR31630">
    <property type="entry name" value="PHYTANOYL-COA DIOXYGENASE-RELATED-RELATED"/>
    <property type="match status" value="1"/>
</dbReference>
<comment type="caution">
    <text evidence="1">The sequence shown here is derived from an EMBL/GenBank/DDBJ whole genome shotgun (WGS) entry which is preliminary data.</text>
</comment>
<dbReference type="SUPFAM" id="SSF51197">
    <property type="entry name" value="Clavaminate synthase-like"/>
    <property type="match status" value="1"/>
</dbReference>
<reference evidence="1 2" key="1">
    <citation type="submission" date="2012-08" db="EMBL/GenBank/DDBJ databases">
        <authorList>
            <person name="Gan P.H.P."/>
            <person name="Ikeda K."/>
            <person name="Irieda H."/>
            <person name="Narusaka M."/>
            <person name="O'Connell R.J."/>
            <person name="Narusaka Y."/>
            <person name="Takano Y."/>
            <person name="Kubo Y."/>
            <person name="Shirasu K."/>
        </authorList>
    </citation>
    <scope>NUCLEOTIDE SEQUENCE [LARGE SCALE GENOMIC DNA]</scope>
    <source>
        <strain evidence="1 2">Nara gc5</strain>
    </source>
</reference>
<dbReference type="GeneID" id="43615828"/>
<name>A0A7J6JEZ3_COLFN</name>
<dbReference type="InParanoid" id="A0A7J6JEZ3"/>
<dbReference type="Gene3D" id="2.60.120.620">
    <property type="entry name" value="q2cbj1_9rhob like domain"/>
    <property type="match status" value="1"/>
</dbReference>
<dbReference type="RefSeq" id="XP_031888778.1">
    <property type="nucleotide sequence ID" value="XM_032031775.1"/>
</dbReference>
<organism evidence="1 2">
    <name type="scientific">Colletotrichum fructicola (strain Nara gc5)</name>
    <name type="common">Anthracnose fungus</name>
    <name type="synonym">Colletotrichum gloeosporioides (strain Nara gc5)</name>
    <dbReference type="NCBI Taxonomy" id="1213859"/>
    <lineage>
        <taxon>Eukaryota</taxon>
        <taxon>Fungi</taxon>
        <taxon>Dikarya</taxon>
        <taxon>Ascomycota</taxon>
        <taxon>Pezizomycotina</taxon>
        <taxon>Sordariomycetes</taxon>
        <taxon>Hypocreomycetidae</taxon>
        <taxon>Glomerellales</taxon>
        <taxon>Glomerellaceae</taxon>
        <taxon>Colletotrichum</taxon>
        <taxon>Colletotrichum gloeosporioides species complex</taxon>
    </lineage>
</organism>
<keyword evidence="2" id="KW-1185">Reference proteome</keyword>
<dbReference type="Pfam" id="PF05721">
    <property type="entry name" value="PhyH"/>
    <property type="match status" value="1"/>
</dbReference>
<reference evidence="1 2" key="2">
    <citation type="submission" date="2020-04" db="EMBL/GenBank/DDBJ databases">
        <title>Genome sequencing and assembly of multiple isolates from the Colletotrichum gloeosporioides species complex.</title>
        <authorList>
            <person name="Gan P."/>
            <person name="Shirasu K."/>
        </authorList>
    </citation>
    <scope>NUCLEOTIDE SEQUENCE [LARGE SCALE GENOMIC DNA]</scope>
    <source>
        <strain evidence="1 2">Nara gc5</strain>
    </source>
</reference>
<sequence length="338" mass="38206">MSSTEVLVSTATLSSTACLDNSPNSLDLEWLETLQTKGWTIVPETIPKNKALKYADKAYSWLEDWGYGFNRTDPATRGPAHLPFTHRAGIFNRFGVAHEQFMWDLKSEPSLIDKFARVWGTDELLVSYDGINLSLPVSERPKTDPIFAPWSHVDQSPLRTGLQCVQGILNLLPNGPDDGGLMVLEGSSKYYAELWQHFDHKKGENGWNTWEQQFLDEEMCSWLESKGCKWVKVCCEPGDLLLWDSRTVHYGAAPSSTNDRFAAYVCYKPASMVSDEAKEKRKEAWKNKDCTAHDPSLVRLTPRLPPDTHHSYQQAVERPLQEPVLTLRGKQLAGLASY</sequence>
<evidence type="ECO:0000313" key="1">
    <source>
        <dbReference type="EMBL" id="KAF4488632.1"/>
    </source>
</evidence>
<protein>
    <recommendedName>
        <fullName evidence="3">Phytanoyl-dioxygenase</fullName>
    </recommendedName>
</protein>
<gene>
    <name evidence="1" type="ORF">CGGC5_v002875</name>
</gene>